<comment type="subcellular location">
    <subcellularLocation>
        <location evidence="1">Cell membrane</location>
    </subcellularLocation>
</comment>
<evidence type="ECO:0000256" key="7">
    <source>
        <dbReference type="SAM" id="SignalP"/>
    </source>
</evidence>
<keyword evidence="6" id="KW-1133">Transmembrane helix</keyword>
<dbReference type="AlphaFoldDB" id="A0A1Y1XCF7"/>
<feature type="signal peptide" evidence="7">
    <location>
        <begin position="1"/>
        <end position="27"/>
    </location>
</feature>
<dbReference type="GO" id="GO:0005886">
    <property type="term" value="C:plasma membrane"/>
    <property type="evidence" value="ECO:0007669"/>
    <property type="project" value="UniProtKB-SubCell"/>
</dbReference>
<keyword evidence="10" id="KW-1185">Reference proteome</keyword>
<dbReference type="InterPro" id="IPR055414">
    <property type="entry name" value="LRR_R13L4/SHOC2-like"/>
</dbReference>
<dbReference type="Proteomes" id="UP000193944">
    <property type="component" value="Unassembled WGS sequence"/>
</dbReference>
<evidence type="ECO:0000313" key="10">
    <source>
        <dbReference type="Proteomes" id="UP000193944"/>
    </source>
</evidence>
<accession>A0A1Y1XCF7</accession>
<dbReference type="SUPFAM" id="SSF52058">
    <property type="entry name" value="L domain-like"/>
    <property type="match status" value="1"/>
</dbReference>
<comment type="caution">
    <text evidence="9">The sequence shown here is derived from an EMBL/GenBank/DDBJ whole genome shotgun (WGS) entry which is preliminary data.</text>
</comment>
<gene>
    <name evidence="9" type="ORF">BCR32DRAFT_292024</name>
</gene>
<evidence type="ECO:0000313" key="9">
    <source>
        <dbReference type="EMBL" id="ORX83450.1"/>
    </source>
</evidence>
<dbReference type="PROSITE" id="PS51450">
    <property type="entry name" value="LRR"/>
    <property type="match status" value="1"/>
</dbReference>
<evidence type="ECO:0000256" key="3">
    <source>
        <dbReference type="ARBA" id="ARBA00022614"/>
    </source>
</evidence>
<reference evidence="9 10" key="2">
    <citation type="submission" date="2016-08" db="EMBL/GenBank/DDBJ databases">
        <title>Pervasive Adenine N6-methylation of Active Genes in Fungi.</title>
        <authorList>
            <consortium name="DOE Joint Genome Institute"/>
            <person name="Mondo S.J."/>
            <person name="Dannebaum R.O."/>
            <person name="Kuo R.C."/>
            <person name="Labutti K."/>
            <person name="Haridas S."/>
            <person name="Kuo A."/>
            <person name="Salamov A."/>
            <person name="Ahrendt S.R."/>
            <person name="Lipzen A."/>
            <person name="Sullivan W."/>
            <person name="Andreopoulos W.B."/>
            <person name="Clum A."/>
            <person name="Lindquist E."/>
            <person name="Daum C."/>
            <person name="Ramamoorthy G.K."/>
            <person name="Gryganskyi A."/>
            <person name="Culley D."/>
            <person name="Magnuson J.K."/>
            <person name="James T.Y."/>
            <person name="O'Malley M.A."/>
            <person name="Stajich J.E."/>
            <person name="Spatafora J.W."/>
            <person name="Visel A."/>
            <person name="Grigoriev I.V."/>
        </authorList>
    </citation>
    <scope>NUCLEOTIDE SEQUENCE [LARGE SCALE GENOMIC DNA]</scope>
    <source>
        <strain evidence="9 10">S4</strain>
    </source>
</reference>
<dbReference type="PANTHER" id="PTHR48065">
    <property type="entry name" value="OS10G0469600 PROTEIN"/>
    <property type="match status" value="1"/>
</dbReference>
<protein>
    <submittedName>
        <fullName evidence="9">L domain-like protein</fullName>
    </submittedName>
</protein>
<dbReference type="STRING" id="1754192.A0A1Y1XCF7"/>
<dbReference type="FunFam" id="3.80.10.10:FF:000383">
    <property type="entry name" value="Leucine-rich repeat receptor protein kinase EMS1"/>
    <property type="match status" value="1"/>
</dbReference>
<dbReference type="InterPro" id="IPR032675">
    <property type="entry name" value="LRR_dom_sf"/>
</dbReference>
<keyword evidence="5" id="KW-0175">Coiled coil</keyword>
<keyword evidence="6" id="KW-0472">Membrane</keyword>
<dbReference type="FunFam" id="3.80.10.10:FF:000041">
    <property type="entry name" value="LRR receptor-like serine/threonine-protein kinase ERECTA"/>
    <property type="match status" value="1"/>
</dbReference>
<evidence type="ECO:0000256" key="4">
    <source>
        <dbReference type="ARBA" id="ARBA00022737"/>
    </source>
</evidence>
<feature type="chain" id="PRO_5013322285" evidence="7">
    <location>
        <begin position="28"/>
        <end position="597"/>
    </location>
</feature>
<dbReference type="InterPro" id="IPR001611">
    <property type="entry name" value="Leu-rich_rpt"/>
</dbReference>
<evidence type="ECO:0000256" key="1">
    <source>
        <dbReference type="ARBA" id="ARBA00004236"/>
    </source>
</evidence>
<keyword evidence="3" id="KW-0433">Leucine-rich repeat</keyword>
<keyword evidence="7" id="KW-0732">Signal</keyword>
<evidence type="ECO:0000256" key="5">
    <source>
        <dbReference type="SAM" id="Coils"/>
    </source>
</evidence>
<dbReference type="Gene3D" id="3.80.10.10">
    <property type="entry name" value="Ribonuclease Inhibitor"/>
    <property type="match status" value="2"/>
</dbReference>
<evidence type="ECO:0000256" key="2">
    <source>
        <dbReference type="ARBA" id="ARBA00022475"/>
    </source>
</evidence>
<feature type="transmembrane region" description="Helical" evidence="6">
    <location>
        <begin position="375"/>
        <end position="396"/>
    </location>
</feature>
<reference evidence="9 10" key="1">
    <citation type="submission" date="2016-08" db="EMBL/GenBank/DDBJ databases">
        <title>A Parts List for Fungal Cellulosomes Revealed by Comparative Genomics.</title>
        <authorList>
            <consortium name="DOE Joint Genome Institute"/>
            <person name="Haitjema C.H."/>
            <person name="Gilmore S.P."/>
            <person name="Henske J.K."/>
            <person name="Solomon K.V."/>
            <person name="De Groot R."/>
            <person name="Kuo A."/>
            <person name="Mondo S.J."/>
            <person name="Salamov A.A."/>
            <person name="Labutti K."/>
            <person name="Zhao Z."/>
            <person name="Chiniquy J."/>
            <person name="Barry K."/>
            <person name="Brewer H.M."/>
            <person name="Purvine S.O."/>
            <person name="Wright A.T."/>
            <person name="Boxma B."/>
            <person name="Van Alen T."/>
            <person name="Hackstein J.H."/>
            <person name="Baker S.E."/>
            <person name="Grigoriev I.V."/>
            <person name="O'Malley M.A."/>
        </authorList>
    </citation>
    <scope>NUCLEOTIDE SEQUENCE [LARGE SCALE GENOMIC DNA]</scope>
    <source>
        <strain evidence="9 10">S4</strain>
    </source>
</reference>
<keyword evidence="4" id="KW-0677">Repeat</keyword>
<dbReference type="EMBL" id="MCFG01000073">
    <property type="protein sequence ID" value="ORX83450.1"/>
    <property type="molecule type" value="Genomic_DNA"/>
</dbReference>
<keyword evidence="6" id="KW-0812">Transmembrane</keyword>
<organism evidence="9 10">
    <name type="scientific">Anaeromyces robustus</name>
    <dbReference type="NCBI Taxonomy" id="1754192"/>
    <lineage>
        <taxon>Eukaryota</taxon>
        <taxon>Fungi</taxon>
        <taxon>Fungi incertae sedis</taxon>
        <taxon>Chytridiomycota</taxon>
        <taxon>Chytridiomycota incertae sedis</taxon>
        <taxon>Neocallimastigomycetes</taxon>
        <taxon>Neocallimastigales</taxon>
        <taxon>Neocallimastigaceae</taxon>
        <taxon>Anaeromyces</taxon>
    </lineage>
</organism>
<evidence type="ECO:0000259" key="8">
    <source>
        <dbReference type="Pfam" id="PF23598"/>
    </source>
</evidence>
<sequence>MIYNIMNNFHLTIFFLIGIFTVKTVIAINQCDILKEILTEISQGVIDLTPYPSENMNCCQSDTMLIGCKGLGNERVINNIEFNGEKMNITKPIPEKIVELKDIERIGLTKVKTIEVPEYLASLPKLSVLEIFETNAGSRIPPVIGTFKNLESLVLSGNNFCNKIPEELKSLTKLTYIEISNNMIDSPIPDIFDSFPNLVTLVLSNNALIGNIPSSITNLPQLKKLDLSKNIINGYLPRKIGNLENLEELNVENNRLHGTIPVSLKELKNLKILNLKDNEFDGIPDFISELPSLKQLELSDSGLYGSIPQLPDSIKTCTFDRKNFCSSFKQTCIKSMIECTPEIIQKEENFKKIEAEIRKKEEEALNDNDSDGNSLMQYIVSLSLILLTLIGLYTFLRCYNWYHNRKDDEILIKQIDNVNNNNPLYKLGFFSKEVNSDVGSEANMLVSRPSHFSEYNNSNSLSRSIFNDSEVSDNGHMDHIDQIEREMIQKAINNSLKDMGPAYTTNTNFNDNTNTNNSMNRNFNSMNRNFNSMNRNMNSMNRNINSMNRNNNSMNRINYGNMSHLKNNFKIQTTNQQFKAGSPLQTNIHFNSLSPTN</sequence>
<dbReference type="OrthoDB" id="676979at2759"/>
<dbReference type="Pfam" id="PF23598">
    <property type="entry name" value="LRR_14"/>
    <property type="match status" value="1"/>
</dbReference>
<proteinExistence type="predicted"/>
<keyword evidence="2" id="KW-1003">Cell membrane</keyword>
<name>A0A1Y1XCF7_9FUNG</name>
<evidence type="ECO:0000256" key="6">
    <source>
        <dbReference type="SAM" id="Phobius"/>
    </source>
</evidence>
<feature type="domain" description="Disease resistance R13L4/SHOC-2-like LRR" evidence="8">
    <location>
        <begin position="192"/>
        <end position="299"/>
    </location>
</feature>
<feature type="coiled-coil region" evidence="5">
    <location>
        <begin position="530"/>
        <end position="557"/>
    </location>
</feature>
<dbReference type="Pfam" id="PF00560">
    <property type="entry name" value="LRR_1"/>
    <property type="match status" value="1"/>
</dbReference>